<evidence type="ECO:0000313" key="3">
    <source>
        <dbReference type="Proteomes" id="UP000521943"/>
    </source>
</evidence>
<comment type="caution">
    <text evidence="2">The sequence shown here is derived from an EMBL/GenBank/DDBJ whole genome shotgun (WGS) entry which is preliminary data.</text>
</comment>
<feature type="compositionally biased region" description="Basic and acidic residues" evidence="1">
    <location>
        <begin position="426"/>
        <end position="442"/>
    </location>
</feature>
<feature type="compositionally biased region" description="Basic and acidic residues" evidence="1">
    <location>
        <begin position="71"/>
        <end position="87"/>
    </location>
</feature>
<dbReference type="GO" id="GO:0032968">
    <property type="term" value="P:positive regulation of transcription elongation by RNA polymerase II"/>
    <property type="evidence" value="ECO:0007669"/>
    <property type="project" value="TreeGrafter"/>
</dbReference>
<reference evidence="2 3" key="1">
    <citation type="submission" date="2020-07" db="EMBL/GenBank/DDBJ databases">
        <title>Comparative genomics of pyrophilous fungi reveals a link between fire events and developmental genes.</title>
        <authorList>
            <consortium name="DOE Joint Genome Institute"/>
            <person name="Steindorff A.S."/>
            <person name="Carver A."/>
            <person name="Calhoun S."/>
            <person name="Stillman K."/>
            <person name="Liu H."/>
            <person name="Lipzen A."/>
            <person name="Pangilinan J."/>
            <person name="Labutti K."/>
            <person name="Bruns T.D."/>
            <person name="Grigoriev I.V."/>
        </authorList>
    </citation>
    <scope>NUCLEOTIDE SEQUENCE [LARGE SCALE GENOMIC DNA]</scope>
    <source>
        <strain evidence="2 3">CBS 144469</strain>
    </source>
</reference>
<evidence type="ECO:0000313" key="2">
    <source>
        <dbReference type="EMBL" id="KAF6761574.1"/>
    </source>
</evidence>
<protein>
    <submittedName>
        <fullName evidence="2">RNA polymerase II-associated protein</fullName>
    </submittedName>
</protein>
<dbReference type="GO" id="GO:0006368">
    <property type="term" value="P:transcription elongation by RNA polymerase II"/>
    <property type="evidence" value="ECO:0007669"/>
    <property type="project" value="InterPro"/>
</dbReference>
<name>A0A8H6IAJ3_9AGAR</name>
<dbReference type="Pfam" id="PF04004">
    <property type="entry name" value="Leo1"/>
    <property type="match status" value="1"/>
</dbReference>
<accession>A0A8H6IAJ3</accession>
<feature type="compositionally biased region" description="Acidic residues" evidence="1">
    <location>
        <begin position="450"/>
        <end position="466"/>
    </location>
</feature>
<gene>
    <name evidence="2" type="ORF">DFP72DRAFT_1002503</name>
</gene>
<dbReference type="InterPro" id="IPR007149">
    <property type="entry name" value="Leo1"/>
</dbReference>
<dbReference type="Proteomes" id="UP000521943">
    <property type="component" value="Unassembled WGS sequence"/>
</dbReference>
<dbReference type="AlphaFoldDB" id="A0A8H6IAJ3"/>
<dbReference type="GO" id="GO:1990269">
    <property type="term" value="F:RNA polymerase II C-terminal domain phosphoserine binding"/>
    <property type="evidence" value="ECO:0007669"/>
    <property type="project" value="TreeGrafter"/>
</dbReference>
<dbReference type="EMBL" id="JACGCI010000009">
    <property type="protein sequence ID" value="KAF6761574.1"/>
    <property type="molecule type" value="Genomic_DNA"/>
</dbReference>
<feature type="compositionally biased region" description="Basic and acidic residues" evidence="1">
    <location>
        <begin position="301"/>
        <end position="316"/>
    </location>
</feature>
<feature type="compositionally biased region" description="Low complexity" evidence="1">
    <location>
        <begin position="230"/>
        <end position="244"/>
    </location>
</feature>
<dbReference type="GO" id="GO:0016593">
    <property type="term" value="C:Cdc73/Paf1 complex"/>
    <property type="evidence" value="ECO:0007669"/>
    <property type="project" value="InterPro"/>
</dbReference>
<feature type="region of interest" description="Disordered" evidence="1">
    <location>
        <begin position="1"/>
        <end position="97"/>
    </location>
</feature>
<feature type="compositionally biased region" description="Acidic residues" evidence="1">
    <location>
        <begin position="387"/>
        <end position="406"/>
    </location>
</feature>
<evidence type="ECO:0000256" key="1">
    <source>
        <dbReference type="SAM" id="MobiDB-lite"/>
    </source>
</evidence>
<feature type="region of interest" description="Disordered" evidence="1">
    <location>
        <begin position="219"/>
        <end position="246"/>
    </location>
</feature>
<sequence length="488" mass="54262">MSSLAGALGDTAAYHGHGRSEDVAMAGQVSNASLSEDGDSDEEMGDLFGNDNDVEEIRAERSASPTGSAPESERLASPEREHRHPLEYEEEDTAIPEVPEELREANVTFPNLPVPRSSDGDTWVIRTPNYVNIDSKPFHPETYIGPEHEDEEMSAENTKERSMTIKLKVENTLRWRWVKDENGNDKRQSNARIVRWSDGSLSLRLGKELFDINKSVDTSAGAPRQLGAGSQPASQPKPSSSAKSEGLTYLVAQHKRSQVLQAEAVITGFMSLRPTGMQSETHRMLVRAVGQKHNKIARLKMTADPKQDPEREKAELIKQSSKKSRKREFDDGLGGGRKRRFSRRTAEHDVWSDDEDEGQGVFAGTDDEEGASRRSSPKKGKRKAAADEDGDGGYQEDDFVVADSDGEGGYNNKKRKKADDYDEDPLDRLDAKIEAQNRRDSGGKPAQQVSDDEKEMDVESEEEDDDVPVRRTGGTRRRAAIDFDEEEE</sequence>
<dbReference type="PANTHER" id="PTHR23146:SF0">
    <property type="entry name" value="RNA POLYMERASE-ASSOCIATED PROTEIN LEO1"/>
    <property type="match status" value="1"/>
</dbReference>
<organism evidence="2 3">
    <name type="scientific">Ephemerocybe angulata</name>
    <dbReference type="NCBI Taxonomy" id="980116"/>
    <lineage>
        <taxon>Eukaryota</taxon>
        <taxon>Fungi</taxon>
        <taxon>Dikarya</taxon>
        <taxon>Basidiomycota</taxon>
        <taxon>Agaricomycotina</taxon>
        <taxon>Agaricomycetes</taxon>
        <taxon>Agaricomycetidae</taxon>
        <taxon>Agaricales</taxon>
        <taxon>Agaricineae</taxon>
        <taxon>Psathyrellaceae</taxon>
        <taxon>Ephemerocybe</taxon>
    </lineage>
</organism>
<feature type="compositionally biased region" description="Acidic residues" evidence="1">
    <location>
        <begin position="36"/>
        <end position="45"/>
    </location>
</feature>
<keyword evidence="3" id="KW-1185">Reference proteome</keyword>
<feature type="region of interest" description="Disordered" evidence="1">
    <location>
        <begin position="301"/>
        <end position="488"/>
    </location>
</feature>
<dbReference type="PANTHER" id="PTHR23146">
    <property type="entry name" value="LEO1 PROTEIN"/>
    <property type="match status" value="1"/>
</dbReference>
<proteinExistence type="predicted"/>
<dbReference type="OrthoDB" id="20844at2759"/>